<evidence type="ECO:0000256" key="1">
    <source>
        <dbReference type="ARBA" id="ARBA00004123"/>
    </source>
</evidence>
<dbReference type="GeneID" id="110070724"/>
<proteinExistence type="predicted"/>
<feature type="domain" description="SCAN box" evidence="10">
    <location>
        <begin position="185"/>
        <end position="267"/>
    </location>
</feature>
<keyword evidence="5" id="KW-0862">Zinc</keyword>
<feature type="domain" description="C2H2-type" evidence="9">
    <location>
        <begin position="543"/>
        <end position="570"/>
    </location>
</feature>
<dbReference type="Gene3D" id="3.30.160.60">
    <property type="entry name" value="Classic Zinc Finger"/>
    <property type="match status" value="13"/>
</dbReference>
<dbReference type="RefSeq" id="XP_072844542.1">
    <property type="nucleotide sequence ID" value="XM_072988441.1"/>
</dbReference>
<keyword evidence="11" id="KW-1185">Reference proteome</keyword>
<feature type="domain" description="C2H2-type" evidence="9">
    <location>
        <begin position="599"/>
        <end position="626"/>
    </location>
</feature>
<keyword evidence="3" id="KW-0677">Repeat</keyword>
<dbReference type="CDD" id="cd07936">
    <property type="entry name" value="SCAN"/>
    <property type="match status" value="1"/>
</dbReference>
<dbReference type="PROSITE" id="PS50804">
    <property type="entry name" value="SCAN_BOX"/>
    <property type="match status" value="1"/>
</dbReference>
<reference evidence="11" key="1">
    <citation type="submission" date="2025-05" db="UniProtKB">
        <authorList>
            <consortium name="RefSeq"/>
        </authorList>
    </citation>
    <scope>NUCLEOTIDE SEQUENCE [LARGE SCALE GENOMIC DNA]</scope>
</reference>
<dbReference type="SMART" id="SM00431">
    <property type="entry name" value="SCAN"/>
    <property type="match status" value="1"/>
</dbReference>
<dbReference type="InterPro" id="IPR038269">
    <property type="entry name" value="SCAN_sf"/>
</dbReference>
<accession>A0ABM5FGL8</accession>
<dbReference type="PANTHER" id="PTHR23234">
    <property type="entry name" value="ZNF44 PROTEIN"/>
    <property type="match status" value="1"/>
</dbReference>
<feature type="domain" description="C2H2-type" evidence="9">
    <location>
        <begin position="683"/>
        <end position="710"/>
    </location>
</feature>
<evidence type="ECO:0000256" key="2">
    <source>
        <dbReference type="ARBA" id="ARBA00022723"/>
    </source>
</evidence>
<dbReference type="PROSITE" id="PS00028">
    <property type="entry name" value="ZINC_FINGER_C2H2_1"/>
    <property type="match status" value="13"/>
</dbReference>
<dbReference type="Gene3D" id="1.10.4020.10">
    <property type="entry name" value="DNA breaking-rejoining enzymes"/>
    <property type="match status" value="1"/>
</dbReference>
<dbReference type="Pfam" id="PF02023">
    <property type="entry name" value="SCAN"/>
    <property type="match status" value="1"/>
</dbReference>
<feature type="domain" description="C2H2-type" evidence="9">
    <location>
        <begin position="627"/>
        <end position="654"/>
    </location>
</feature>
<feature type="domain" description="C2H2-type" evidence="9">
    <location>
        <begin position="739"/>
        <end position="766"/>
    </location>
</feature>
<evidence type="ECO:0000256" key="3">
    <source>
        <dbReference type="ARBA" id="ARBA00022737"/>
    </source>
</evidence>
<evidence type="ECO:0000256" key="5">
    <source>
        <dbReference type="ARBA" id="ARBA00022833"/>
    </source>
</evidence>
<dbReference type="Pfam" id="PF00096">
    <property type="entry name" value="zf-C2H2"/>
    <property type="match status" value="13"/>
</dbReference>
<feature type="domain" description="C2H2-type" evidence="9">
    <location>
        <begin position="515"/>
        <end position="542"/>
    </location>
</feature>
<organism evidence="11 12">
    <name type="scientific">Pogona vitticeps</name>
    <name type="common">central bearded dragon</name>
    <dbReference type="NCBI Taxonomy" id="103695"/>
    <lineage>
        <taxon>Eukaryota</taxon>
        <taxon>Metazoa</taxon>
        <taxon>Chordata</taxon>
        <taxon>Craniata</taxon>
        <taxon>Vertebrata</taxon>
        <taxon>Euteleostomi</taxon>
        <taxon>Lepidosauria</taxon>
        <taxon>Squamata</taxon>
        <taxon>Bifurcata</taxon>
        <taxon>Unidentata</taxon>
        <taxon>Episquamata</taxon>
        <taxon>Toxicofera</taxon>
        <taxon>Iguania</taxon>
        <taxon>Acrodonta</taxon>
        <taxon>Agamidae</taxon>
        <taxon>Amphibolurinae</taxon>
        <taxon>Pogona</taxon>
    </lineage>
</organism>
<feature type="domain" description="C2H2-type" evidence="9">
    <location>
        <begin position="487"/>
        <end position="514"/>
    </location>
</feature>
<comment type="subcellular location">
    <subcellularLocation>
        <location evidence="1">Nucleus</location>
    </subcellularLocation>
</comment>
<dbReference type="InterPro" id="IPR013087">
    <property type="entry name" value="Znf_C2H2_type"/>
</dbReference>
<name>A0ABM5FGL8_9SAUR</name>
<feature type="domain" description="C2H2-type" evidence="9">
    <location>
        <begin position="459"/>
        <end position="486"/>
    </location>
</feature>
<dbReference type="InterPro" id="IPR050758">
    <property type="entry name" value="Znf_C2H2-type"/>
</dbReference>
<dbReference type="InterPro" id="IPR036236">
    <property type="entry name" value="Znf_C2H2_sf"/>
</dbReference>
<dbReference type="Proteomes" id="UP001652642">
    <property type="component" value="Chromosome 2"/>
</dbReference>
<feature type="domain" description="C2H2-type" evidence="9">
    <location>
        <begin position="431"/>
        <end position="458"/>
    </location>
</feature>
<dbReference type="SUPFAM" id="SSF47353">
    <property type="entry name" value="Retrovirus capsid dimerization domain-like"/>
    <property type="match status" value="1"/>
</dbReference>
<sequence>MILLKNLRHQLKSEQDLMAAEEGEPVTRPPLSLQFRVALDQQERIKMEAQDPAADDEDAHEIQVVCVGDPLRWTVPAAQIKQEPKEMTWEVQEKQLFLKGIVQEDRPLSGATPWDDAKVFPSSFEEVASACKWLTEEWGIRPTSILRGEGQQASGGIQGARGRRDFRNRPDALLLRETEGAEAQRRQFRGYSCPEAGGLHEVYGQLRDLCHRWLKPERRSKEQILELVILEQFLTLLPQEVQSWVRDQDPETCSHVIALAEDFLRRQREAKQREQESEEPFVEVMVDSPEGEDVPLDVWQRPLPDEIPQEKVRKTRLLGECRTLEKEDGDGQRGNSEAEELRRMSPGEPYKRLVQRYGSFGEGGASKKHVEQPTVMIWGGPTVCVEVDSSVPKGTPAGRPIKYLCPECGRNFQHKSTLIRHQKMHTGERPHVCLECGKAFRRRDKLIRHQRIHTGQKPHGCPECGKSFRERGKLVSHQRIHTGEKPYPCPMCEKTYRWKEEFVKHLRIHTGERPYACLQCGKAFISKAHLVSHHRIHTGEKPYECPECWRRFCSKQSLTKHRRVHTGEKSFKCQDCDKNFQLKCNLQAHERTHTGEKPYKCSVCGKGFSTRAYLITHERIHTGEKPYQCSDCGKSFCDNSNLIVHKRTHTGERPYKCTDCGKSFRERPVLIRHQRIHTGEKPYKCRDCGKSFSQSSGLLVHERTHTREKPYTCTDCGKSFGGNSNLRVHMRIHMEEKLYRCSDCGKIFSDRSLLVRHQNTHQERKS</sequence>
<evidence type="ECO:0000256" key="4">
    <source>
        <dbReference type="ARBA" id="ARBA00022771"/>
    </source>
</evidence>
<feature type="domain" description="C2H2-type" evidence="9">
    <location>
        <begin position="711"/>
        <end position="738"/>
    </location>
</feature>
<feature type="domain" description="C2H2-type" evidence="9">
    <location>
        <begin position="571"/>
        <end position="598"/>
    </location>
</feature>
<reference evidence="12" key="2">
    <citation type="submission" date="2025-08" db="UniProtKB">
        <authorList>
            <consortium name="RefSeq"/>
        </authorList>
    </citation>
    <scope>IDENTIFICATION</scope>
</reference>
<evidence type="ECO:0000313" key="12">
    <source>
        <dbReference type="RefSeq" id="XP_072844542.1"/>
    </source>
</evidence>
<dbReference type="PANTHER" id="PTHR23234:SF8">
    <property type="entry name" value="C2H2-TYPE DOMAIN-CONTAINING PROTEIN"/>
    <property type="match status" value="1"/>
</dbReference>
<dbReference type="InterPro" id="IPR003309">
    <property type="entry name" value="SCAN_dom"/>
</dbReference>
<evidence type="ECO:0000259" key="10">
    <source>
        <dbReference type="PROSITE" id="PS50804"/>
    </source>
</evidence>
<dbReference type="SUPFAM" id="SSF57667">
    <property type="entry name" value="beta-beta-alpha zinc fingers"/>
    <property type="match status" value="7"/>
</dbReference>
<evidence type="ECO:0000313" key="11">
    <source>
        <dbReference type="Proteomes" id="UP001652642"/>
    </source>
</evidence>
<keyword evidence="4 7" id="KW-0863">Zinc-finger</keyword>
<keyword evidence="6" id="KW-0539">Nucleus</keyword>
<gene>
    <name evidence="12" type="primary">LOC110070724</name>
</gene>
<evidence type="ECO:0000259" key="9">
    <source>
        <dbReference type="PROSITE" id="PS50157"/>
    </source>
</evidence>
<evidence type="ECO:0000256" key="6">
    <source>
        <dbReference type="ARBA" id="ARBA00023242"/>
    </source>
</evidence>
<dbReference type="PROSITE" id="PS50157">
    <property type="entry name" value="ZINC_FINGER_C2H2_2"/>
    <property type="match status" value="13"/>
</dbReference>
<feature type="domain" description="C2H2-type" evidence="9">
    <location>
        <begin position="403"/>
        <end position="430"/>
    </location>
</feature>
<feature type="region of interest" description="Disordered" evidence="8">
    <location>
        <begin position="324"/>
        <end position="345"/>
    </location>
</feature>
<feature type="domain" description="C2H2-type" evidence="9">
    <location>
        <begin position="655"/>
        <end position="682"/>
    </location>
</feature>
<keyword evidence="2" id="KW-0479">Metal-binding</keyword>
<evidence type="ECO:0000256" key="8">
    <source>
        <dbReference type="SAM" id="MobiDB-lite"/>
    </source>
</evidence>
<protein>
    <submittedName>
        <fullName evidence="12">Uncharacterized protein</fullName>
    </submittedName>
</protein>
<dbReference type="SMART" id="SM00355">
    <property type="entry name" value="ZnF_C2H2"/>
    <property type="match status" value="13"/>
</dbReference>
<evidence type="ECO:0000256" key="7">
    <source>
        <dbReference type="PROSITE-ProRule" id="PRU00042"/>
    </source>
</evidence>